<protein>
    <recommendedName>
        <fullName evidence="2">BRX domain-containing protein</fullName>
    </recommendedName>
</protein>
<dbReference type="PROSITE" id="PS51514">
    <property type="entry name" value="BRX"/>
    <property type="match status" value="2"/>
</dbReference>
<dbReference type="InterPro" id="IPR013591">
    <property type="entry name" value="Brevis_radix_dom"/>
</dbReference>
<feature type="compositionally biased region" description="Polar residues" evidence="1">
    <location>
        <begin position="744"/>
        <end position="756"/>
    </location>
</feature>
<feature type="region of interest" description="Disordered" evidence="1">
    <location>
        <begin position="1190"/>
        <end position="1214"/>
    </location>
</feature>
<feature type="compositionally biased region" description="Low complexity" evidence="1">
    <location>
        <begin position="604"/>
        <end position="617"/>
    </location>
</feature>
<dbReference type="PANTHER" id="PTHR47070:SF2">
    <property type="entry name" value="OS06G0206100 PROTEIN"/>
    <property type="match status" value="1"/>
</dbReference>
<feature type="compositionally biased region" description="Basic and acidic residues" evidence="1">
    <location>
        <begin position="459"/>
        <end position="469"/>
    </location>
</feature>
<gene>
    <name evidence="3" type="ORF">AARE701A_LOCUS7136</name>
</gene>
<dbReference type="EMBL" id="LR999453">
    <property type="protein sequence ID" value="CAE5967210.1"/>
    <property type="molecule type" value="Genomic_DNA"/>
</dbReference>
<evidence type="ECO:0000256" key="1">
    <source>
        <dbReference type="SAM" id="MobiDB-lite"/>
    </source>
</evidence>
<feature type="compositionally biased region" description="Polar residues" evidence="1">
    <location>
        <begin position="247"/>
        <end position="285"/>
    </location>
</feature>
<feature type="compositionally biased region" description="Polar residues" evidence="1">
    <location>
        <begin position="806"/>
        <end position="817"/>
    </location>
</feature>
<evidence type="ECO:0000259" key="2">
    <source>
        <dbReference type="PROSITE" id="PS51514"/>
    </source>
</evidence>
<evidence type="ECO:0000313" key="3">
    <source>
        <dbReference type="EMBL" id="CAE5967210.1"/>
    </source>
</evidence>
<dbReference type="InterPro" id="IPR009719">
    <property type="entry name" value="GIP1_N"/>
</dbReference>
<dbReference type="SUPFAM" id="SSF46934">
    <property type="entry name" value="UBA-like"/>
    <property type="match status" value="1"/>
</dbReference>
<sequence length="1214" mass="132856">MLTCIACSNTNNGGSKKQEEDEEDDRVIGTPRSKQAIKSLTSQIKDMAVKASGAYKSCKPCSGSSNQNKNRNYADSDAASNSGRFRYAYKRAGSGSSTPKILGKEMESRLKGFLSGEGTPESMSGRTESTVFMEEEDELKEWVAQVEPGVLITFVSLPEGGNDMKRIRFSREMFDKWQAQKWWAENFDKVMELYNVQQFNQQSVPLPTPPRSEDGSSRIQSTKNGPATPPLNKEGSRGKGYSSSGSIAHQATTQTQSRHQDSSGLATTPKLSSISGTKTETSSVDESARSSFSREEEEADHSGELSVSNASDIETEWVEQDEAGVYITIRALPDGTRELRRVRFSREKFGETNARLWWEQNRARIQQQYLTSGNRGVGLDDESKKMIQSIKEIVGNHSDADIYTALKEANMDADEAVQKLIHQDPFHEVKRKRDRKKEDTVFVEPANVKKPLENVSSEVKVRTQPEHNVRRGGYSRNFFPRNAAQRNASPRNPAAGSNREFRVVRDNRSNANVDEELKHSSAQSSGSNINKVVATVNTKGTRGGFGNHSFSGAQDSTDDCNAPADGRLRQAEIAPLHRPIRKELHGVTLPSTNSVLGVSSSTDPVHVPSPVSRSSPVGAIKREVRGGGLGGKPSENVGKDPSVPSFSGSSIRKSGPPNAHRPSPSSPTSKIDHSRTTARESVMPSGVEKNRSSLNRQRGNRGSQYARTQQQVGGHTKGASQHKEWKPKSNQKPVGHNPGVIGTPTKSQARSPADNSKNVESDAVKAQDKLPNVHISESQNVIIADHIRVPETDRCQLTFGSFVQEVNSSRNSTSAFQESCSSEELRESDRSSPVTCPEASTDGPGVQPINIIDDHVRVSGSDSPISAVSEPQLPEQKETHRSDDLDEYSGIQLLNRNGPPYTPLEFEQQQDLPELQKISAYDNHGSYEFPYFIPAMDETVRVQGLPSPQEQGLSTHLVNNTPPSTIPMLQQQQQASMQHMYPQVHVSHFPNLMPYRQFLSPVYVPQMPMPGYSNNPAAYAHPSNGNSYVLMPGGGSHLGSNGVKYGIHQQYKPVPTGGPTGFGTYNNPNGYPINPPNVVGNATGLEDPSRMKYKDGNIYFPNPQAETSEIWMQNPRDLSSLQSPYYNVAGQSPHGTYLSSHTAHQSFNPAAQSSHMQFQGLFHPPQPGTMANPHHMGPGLGGNVGVGVVPSPPPSQVGTYQQSQLGHPNWPANF</sequence>
<dbReference type="AlphaFoldDB" id="A0A8S1ZUQ7"/>
<feature type="region of interest" description="Disordered" evidence="1">
    <location>
        <begin position="54"/>
        <end position="77"/>
    </location>
</feature>
<dbReference type="Pfam" id="PF06972">
    <property type="entry name" value="GIP1_N"/>
    <property type="match status" value="1"/>
</dbReference>
<dbReference type="PANTHER" id="PTHR47070">
    <property type="entry name" value="HYDROXYPROLINE-RICH GLYCOPROTEIN-LIKE"/>
    <property type="match status" value="1"/>
</dbReference>
<feature type="region of interest" description="Disordered" evidence="1">
    <location>
        <begin position="806"/>
        <end position="886"/>
    </location>
</feature>
<feature type="domain" description="BRX" evidence="2">
    <location>
        <begin position="140"/>
        <end position="195"/>
    </location>
</feature>
<feature type="domain" description="BRX" evidence="2">
    <location>
        <begin position="315"/>
        <end position="370"/>
    </location>
</feature>
<proteinExistence type="predicted"/>
<feature type="region of interest" description="Disordered" evidence="1">
    <location>
        <begin position="202"/>
        <end position="311"/>
    </location>
</feature>
<organism evidence="3 4">
    <name type="scientific">Arabidopsis arenosa</name>
    <name type="common">Sand rock-cress</name>
    <name type="synonym">Cardaminopsis arenosa</name>
    <dbReference type="NCBI Taxonomy" id="38785"/>
    <lineage>
        <taxon>Eukaryota</taxon>
        <taxon>Viridiplantae</taxon>
        <taxon>Streptophyta</taxon>
        <taxon>Embryophyta</taxon>
        <taxon>Tracheophyta</taxon>
        <taxon>Spermatophyta</taxon>
        <taxon>Magnoliopsida</taxon>
        <taxon>eudicotyledons</taxon>
        <taxon>Gunneridae</taxon>
        <taxon>Pentapetalae</taxon>
        <taxon>rosids</taxon>
        <taxon>malvids</taxon>
        <taxon>Brassicales</taxon>
        <taxon>Brassicaceae</taxon>
        <taxon>Camelineae</taxon>
        <taxon>Arabidopsis</taxon>
    </lineage>
</organism>
<dbReference type="InterPro" id="IPR009060">
    <property type="entry name" value="UBA-like_sf"/>
</dbReference>
<dbReference type="Proteomes" id="UP000682877">
    <property type="component" value="Chromosome 3"/>
</dbReference>
<dbReference type="InterPro" id="IPR027988">
    <property type="entry name" value="BRX_N"/>
</dbReference>
<feature type="compositionally biased region" description="Polar residues" evidence="1">
    <location>
        <begin position="62"/>
        <end position="77"/>
    </location>
</feature>
<reference evidence="3" key="1">
    <citation type="submission" date="2021-01" db="EMBL/GenBank/DDBJ databases">
        <authorList>
            <person name="Bezrukov I."/>
        </authorList>
    </citation>
    <scope>NUCLEOTIDE SEQUENCE</scope>
</reference>
<accession>A0A8S1ZUQ7</accession>
<feature type="region of interest" description="Disordered" evidence="1">
    <location>
        <begin position="598"/>
        <end position="771"/>
    </location>
</feature>
<feature type="compositionally biased region" description="Basic and acidic residues" evidence="1">
    <location>
        <begin position="757"/>
        <end position="768"/>
    </location>
</feature>
<feature type="compositionally biased region" description="Polar residues" evidence="1">
    <location>
        <begin position="692"/>
        <end position="713"/>
    </location>
</feature>
<dbReference type="Pfam" id="PF08381">
    <property type="entry name" value="BRX"/>
    <property type="match status" value="2"/>
</dbReference>
<name>A0A8S1ZUQ7_ARAAE</name>
<keyword evidence="4" id="KW-1185">Reference proteome</keyword>
<evidence type="ECO:0000313" key="4">
    <source>
        <dbReference type="Proteomes" id="UP000682877"/>
    </source>
</evidence>
<dbReference type="Pfam" id="PF13713">
    <property type="entry name" value="BRX_N"/>
    <property type="match status" value="1"/>
</dbReference>
<feature type="region of interest" description="Disordered" evidence="1">
    <location>
        <begin position="455"/>
        <end position="506"/>
    </location>
</feature>
<feature type="region of interest" description="Disordered" evidence="1">
    <location>
        <begin position="7"/>
        <end position="37"/>
    </location>
</feature>